<dbReference type="AlphaFoldDB" id="A0A0A9ESN4"/>
<accession>A0A0A9ESN4</accession>
<name>A0A0A9ESN4_ARUDO</name>
<sequence length="33" mass="3599">MMGLIVFVFGYSGCPNIMHLITTGSRSMVDHIA</sequence>
<proteinExistence type="predicted"/>
<dbReference type="EMBL" id="GBRH01195882">
    <property type="protein sequence ID" value="JAE02014.1"/>
    <property type="molecule type" value="Transcribed_RNA"/>
</dbReference>
<reference evidence="1" key="2">
    <citation type="journal article" date="2015" name="Data Brief">
        <title>Shoot transcriptome of the giant reed, Arundo donax.</title>
        <authorList>
            <person name="Barrero R.A."/>
            <person name="Guerrero F.D."/>
            <person name="Moolhuijzen P."/>
            <person name="Goolsby J.A."/>
            <person name="Tidwell J."/>
            <person name="Bellgard S.E."/>
            <person name="Bellgard M.I."/>
        </authorList>
    </citation>
    <scope>NUCLEOTIDE SEQUENCE</scope>
    <source>
        <tissue evidence="1">Shoot tissue taken approximately 20 cm above the soil surface</tissue>
    </source>
</reference>
<protein>
    <submittedName>
        <fullName evidence="1">Uncharacterized protein</fullName>
    </submittedName>
</protein>
<reference evidence="1" key="1">
    <citation type="submission" date="2014-09" db="EMBL/GenBank/DDBJ databases">
        <authorList>
            <person name="Magalhaes I.L.F."/>
            <person name="Oliveira U."/>
            <person name="Santos F.R."/>
            <person name="Vidigal T.H.D.A."/>
            <person name="Brescovit A.D."/>
            <person name="Santos A.J."/>
        </authorList>
    </citation>
    <scope>NUCLEOTIDE SEQUENCE</scope>
    <source>
        <tissue evidence="1">Shoot tissue taken approximately 20 cm above the soil surface</tissue>
    </source>
</reference>
<evidence type="ECO:0000313" key="1">
    <source>
        <dbReference type="EMBL" id="JAE02014.1"/>
    </source>
</evidence>
<organism evidence="1">
    <name type="scientific">Arundo donax</name>
    <name type="common">Giant reed</name>
    <name type="synonym">Donax arundinaceus</name>
    <dbReference type="NCBI Taxonomy" id="35708"/>
    <lineage>
        <taxon>Eukaryota</taxon>
        <taxon>Viridiplantae</taxon>
        <taxon>Streptophyta</taxon>
        <taxon>Embryophyta</taxon>
        <taxon>Tracheophyta</taxon>
        <taxon>Spermatophyta</taxon>
        <taxon>Magnoliopsida</taxon>
        <taxon>Liliopsida</taxon>
        <taxon>Poales</taxon>
        <taxon>Poaceae</taxon>
        <taxon>PACMAD clade</taxon>
        <taxon>Arundinoideae</taxon>
        <taxon>Arundineae</taxon>
        <taxon>Arundo</taxon>
    </lineage>
</organism>